<feature type="region of interest" description="Disordered" evidence="1">
    <location>
        <begin position="509"/>
        <end position="541"/>
    </location>
</feature>
<comment type="caution">
    <text evidence="3">The sequence shown here is derived from an EMBL/GenBank/DDBJ whole genome shotgun (WGS) entry which is preliminary data.</text>
</comment>
<sequence length="541" mass="57285">MFETAFTFGLTQFARSLSLPERLQRRPFRNAALELWRLRNTSLDALYYDIRALTSDEAFYISGALAAEGLIMIVPPTGQGMLTLCETVDEYLLRGGRQVRVMAVAGIGGSAAGSAAFARNVADAVGAPVAAVVSGYGLGDLVAEALGSNFFFGHLGFLRRNFEMIDDMVGRPHFGDYTRRPTLHDAPRRTSLDADTVEALLMHNELRFDLVTGHSKGNLIVNEALTAIAEEAPSRLAQLRERMRVISFGTRIALPEPLAAPLSVMGELDWYGEMNARGPTANTIRVPRAGHSTNTSLPGALNVTALLTQVLADQPVSDQPVSDQPMAKAQTGEAVKKPEPETVAKPVELKTPAPKPLSIVKTKPTAPTPEPVIEAKAEKAASAPVETKAANKPAPVTLAEPKTETVTVSAPEPVVIEAAKEAPPEPVAKQVVKPVLEAPAPRAATSDKKDVQAPQAGVTPAPVQAEAKADKPADPAPVVPAAVDAVAVTETALPAPAAQVAESPAVPPVIAKLATTPKQPVQNRPGPNQPRNGSRKRPRKR</sequence>
<dbReference type="EMBL" id="JACIED010000001">
    <property type="protein sequence ID" value="MBB4006341.1"/>
    <property type="molecule type" value="Genomic_DNA"/>
</dbReference>
<evidence type="ECO:0000256" key="1">
    <source>
        <dbReference type="SAM" id="MobiDB-lite"/>
    </source>
</evidence>
<feature type="region of interest" description="Disordered" evidence="1">
    <location>
        <begin position="438"/>
        <end position="477"/>
    </location>
</feature>
<keyword evidence="4" id="KW-1185">Reference proteome</keyword>
<evidence type="ECO:0000313" key="2">
    <source>
        <dbReference type="EMBL" id="MBB4006341.1"/>
    </source>
</evidence>
<accession>A0A1Q9A3W9</accession>
<feature type="region of interest" description="Disordered" evidence="1">
    <location>
        <begin position="316"/>
        <end position="339"/>
    </location>
</feature>
<gene>
    <name evidence="3" type="ORF">BJF91_19770</name>
    <name evidence="2" type="ORF">GGQ71_000577</name>
</gene>
<evidence type="ECO:0000313" key="5">
    <source>
        <dbReference type="Proteomes" id="UP000544107"/>
    </source>
</evidence>
<reference evidence="2 5" key="2">
    <citation type="submission" date="2020-08" db="EMBL/GenBank/DDBJ databases">
        <title>Genomic Encyclopedia of Type Strains, Phase IV (KMG-IV): sequencing the most valuable type-strain genomes for metagenomic binning, comparative biology and taxonomic classification.</title>
        <authorList>
            <person name="Goeker M."/>
        </authorList>
    </citation>
    <scope>NUCLEOTIDE SEQUENCE [LARGE SCALE GENOMIC DNA]</scope>
    <source>
        <strain evidence="2 5">DSM 100021</strain>
    </source>
</reference>
<reference evidence="3 4" key="1">
    <citation type="submission" date="2016-09" db="EMBL/GenBank/DDBJ databases">
        <title>Rhizobium oryziradicis sp. nov., isolated from the root of rice.</title>
        <authorList>
            <person name="Zhao J."/>
            <person name="Zhang X."/>
        </authorList>
    </citation>
    <scope>NUCLEOTIDE SEQUENCE [LARGE SCALE GENOMIC DNA]</scope>
    <source>
        <strain evidence="3 4">14971</strain>
    </source>
</reference>
<dbReference type="EMBL" id="MKIN01000022">
    <property type="protein sequence ID" value="OLP49295.1"/>
    <property type="molecule type" value="Genomic_DNA"/>
</dbReference>
<dbReference type="RefSeq" id="WP_075615084.1">
    <property type="nucleotide sequence ID" value="NZ_JACIED010000001.1"/>
</dbReference>
<name>A0A1Q9A3W9_9HYPH</name>
<feature type="compositionally biased region" description="Polar residues" evidence="1">
    <location>
        <begin position="516"/>
        <end position="532"/>
    </location>
</feature>
<evidence type="ECO:0000313" key="4">
    <source>
        <dbReference type="Proteomes" id="UP000185598"/>
    </source>
</evidence>
<evidence type="ECO:0008006" key="6">
    <source>
        <dbReference type="Google" id="ProtNLM"/>
    </source>
</evidence>
<protein>
    <recommendedName>
        <fullName evidence="6">Cell envelope biogenesis protein OmpA</fullName>
    </recommendedName>
</protein>
<dbReference type="Proteomes" id="UP000544107">
    <property type="component" value="Unassembled WGS sequence"/>
</dbReference>
<organism evidence="3 4">
    <name type="scientific">Allorhizobium taibaishanense</name>
    <dbReference type="NCBI Taxonomy" id="887144"/>
    <lineage>
        <taxon>Bacteria</taxon>
        <taxon>Pseudomonadati</taxon>
        <taxon>Pseudomonadota</taxon>
        <taxon>Alphaproteobacteria</taxon>
        <taxon>Hyphomicrobiales</taxon>
        <taxon>Rhizobiaceae</taxon>
        <taxon>Rhizobium/Agrobacterium group</taxon>
        <taxon>Allorhizobium</taxon>
    </lineage>
</organism>
<dbReference type="AlphaFoldDB" id="A0A1Q9A3W9"/>
<dbReference type="Proteomes" id="UP000185598">
    <property type="component" value="Unassembled WGS sequence"/>
</dbReference>
<dbReference type="STRING" id="887144.BJF91_19770"/>
<proteinExistence type="predicted"/>
<evidence type="ECO:0000313" key="3">
    <source>
        <dbReference type="EMBL" id="OLP49295.1"/>
    </source>
</evidence>